<gene>
    <name evidence="5" type="ORF">P5673_006316</name>
</gene>
<dbReference type="InterPro" id="IPR000742">
    <property type="entry name" value="EGF"/>
</dbReference>
<dbReference type="EMBL" id="JARQWQ010000010">
    <property type="protein sequence ID" value="KAK2569393.1"/>
    <property type="molecule type" value="Genomic_DNA"/>
</dbReference>
<feature type="compositionally biased region" description="Basic and acidic residues" evidence="2">
    <location>
        <begin position="724"/>
        <end position="745"/>
    </location>
</feature>
<keyword evidence="1" id="KW-1015">Disulfide bond</keyword>
<reference evidence="5" key="1">
    <citation type="journal article" date="2023" name="G3 (Bethesda)">
        <title>Whole genome assembly and annotation of the endangered Caribbean coral Acropora cervicornis.</title>
        <authorList>
            <person name="Selwyn J.D."/>
            <person name="Vollmer S.V."/>
        </authorList>
    </citation>
    <scope>NUCLEOTIDE SEQUENCE</scope>
    <source>
        <strain evidence="5">K2</strain>
    </source>
</reference>
<feature type="compositionally biased region" description="Polar residues" evidence="2">
    <location>
        <begin position="225"/>
        <end position="236"/>
    </location>
</feature>
<dbReference type="SUPFAM" id="SSF57196">
    <property type="entry name" value="EGF/Laminin"/>
    <property type="match status" value="1"/>
</dbReference>
<accession>A0AAD9QY40</accession>
<reference evidence="5" key="2">
    <citation type="journal article" date="2023" name="Science">
        <title>Genomic signatures of disease resistance in endangered staghorn corals.</title>
        <authorList>
            <person name="Vollmer S.V."/>
            <person name="Selwyn J.D."/>
            <person name="Despard B.A."/>
            <person name="Roesel C.L."/>
        </authorList>
    </citation>
    <scope>NUCLEOTIDE SEQUENCE</scope>
    <source>
        <strain evidence="5">K2</strain>
    </source>
</reference>
<comment type="caution">
    <text evidence="5">The sequence shown here is derived from an EMBL/GenBank/DDBJ whole genome shotgun (WGS) entry which is preliminary data.</text>
</comment>
<feature type="compositionally biased region" description="Low complexity" evidence="2">
    <location>
        <begin position="78"/>
        <end position="87"/>
    </location>
</feature>
<dbReference type="Proteomes" id="UP001249851">
    <property type="component" value="Unassembled WGS sequence"/>
</dbReference>
<evidence type="ECO:0000256" key="2">
    <source>
        <dbReference type="SAM" id="MobiDB-lite"/>
    </source>
</evidence>
<evidence type="ECO:0000256" key="1">
    <source>
        <dbReference type="PROSITE-ProRule" id="PRU00076"/>
    </source>
</evidence>
<dbReference type="PROSITE" id="PS00022">
    <property type="entry name" value="EGF_1"/>
    <property type="match status" value="1"/>
</dbReference>
<dbReference type="CDD" id="cd00054">
    <property type="entry name" value="EGF_CA"/>
    <property type="match status" value="1"/>
</dbReference>
<feature type="compositionally biased region" description="Polar residues" evidence="2">
    <location>
        <begin position="714"/>
        <end position="723"/>
    </location>
</feature>
<feature type="signal peptide" evidence="3">
    <location>
        <begin position="1"/>
        <end position="22"/>
    </location>
</feature>
<dbReference type="AlphaFoldDB" id="A0AAD9QY40"/>
<protein>
    <recommendedName>
        <fullName evidence="4">EGF-like domain-containing protein</fullName>
    </recommendedName>
</protein>
<comment type="caution">
    <text evidence="1">Lacks conserved residue(s) required for the propagation of feature annotation.</text>
</comment>
<feature type="domain" description="EGF-like" evidence="4">
    <location>
        <begin position="1027"/>
        <end position="1059"/>
    </location>
</feature>
<keyword evidence="1" id="KW-0245">EGF-like domain</keyword>
<evidence type="ECO:0000313" key="5">
    <source>
        <dbReference type="EMBL" id="KAK2569393.1"/>
    </source>
</evidence>
<dbReference type="Gene3D" id="2.10.25.10">
    <property type="entry name" value="Laminin"/>
    <property type="match status" value="1"/>
</dbReference>
<feature type="region of interest" description="Disordered" evidence="2">
    <location>
        <begin position="225"/>
        <end position="252"/>
    </location>
</feature>
<sequence length="1145" mass="127856">MNLWYIIILLTIQGLALRCCEGQSNDFFGDKGPWEEDEWDEGSAASEKDDDSGFESGGTIHEEEHDKEHAQQLPKIARTFTTGRFGTSGEGENKGGSTEDDGRYSNSNRNKDHESSSGGFTSGINFAKIGDALDVMRKLKKAKSDQEFANRLKSGPENLGVAFKTFEQLSGLWISVMHRIWRVWKAKGAKVVMHSIVDDLINATGRTIARKADDLLSVAKVVGTSDESGSTTLNDEGSTEPEKNDRLGLLQGKTGIKEEKVNVDFTRNISRKNKTPEKGNVTAKNAPGKSSDYSREKNQGGTFLDTFDAKKKGALDEERTRDEKHYKIRNAHVAQHVSRVTKLSVGNQKPANFGMQRKTKSQRTKNPKGWRSSGSSRSNSQPENARVAATNTHSRSTMESKAETLETLKINFTARENKSHPRPSINHTFPLKDFHMQRKKSLSENEASTKKHINHNNMEISKTGANFTSKRSKQLILRLPNKKVVTNSHQGDTVNRMHEKTYSKSMNTPFNIEKIVFHLNGERRKIAVNETNLGANRYGNKFKANEVDSKIFNDLTWQNNDKKANDSKISGSGETQTGVKTSKQLPDKDKLIKSGVAKKKQSLKTQHVSHNVNRRPLKRLRHFGIKEYIKDRENSSTGREIANANKTMLEKHNHGSNSVGSRMMVNLDFTSGTARGHNGGSDSRQRKDSSKKSGSTRLQTSESKNKHKEHKFSGLNNTMTSDNDTVKEDNSREASSESDKCKDVVKPAPKSFDPEQIDNVTSSTKRRDGKHESLQLSSTQTSKKVRHNMLFKSKRVIDAHAGEARNGDALTSHTHLASLLTTSSDDGVYSIGNVIQDPRKKSSIMRYTNSDDKNTQTFHNLKKSIVKLQNEVIVLETAMADVAKRLGIVERKTEKASPNPVTVRRPLKPYSPYHSSAFASEREATEYFDKDMGTDLPASPHRYNSERIEIPISSLHRDANAPAALLHDEVVDEIPQDITRPGEKLHGSKHVSLPLGAGFEDRSENHDILRPIVNIIVPNSKEDVFSPYTTCIPRCQNGGICVDGNICRCPTFFSGRGCERFSVRELLEGSKRRNMLYSTIKIPRVPWSELPNVQELDGTLRPSSRSSALSNNDSDLKQDLGPRDAFVIKKQPLELSSIAMEMPKI</sequence>
<feature type="region of interest" description="Disordered" evidence="2">
    <location>
        <begin position="561"/>
        <end position="590"/>
    </location>
</feature>
<feature type="disulfide bond" evidence="1">
    <location>
        <begin position="1049"/>
        <end position="1058"/>
    </location>
</feature>
<proteinExistence type="predicted"/>
<feature type="region of interest" description="Disordered" evidence="2">
    <location>
        <begin position="343"/>
        <end position="403"/>
    </location>
</feature>
<name>A0AAD9QY40_ACRCE</name>
<evidence type="ECO:0000259" key="4">
    <source>
        <dbReference type="PROSITE" id="PS50026"/>
    </source>
</evidence>
<feature type="compositionally biased region" description="Basic and acidic residues" evidence="2">
    <location>
        <begin position="60"/>
        <end position="70"/>
    </location>
</feature>
<feature type="compositionally biased region" description="Low complexity" evidence="2">
    <location>
        <begin position="371"/>
        <end position="380"/>
    </location>
</feature>
<evidence type="ECO:0000313" key="6">
    <source>
        <dbReference type="Proteomes" id="UP001249851"/>
    </source>
</evidence>
<feature type="chain" id="PRO_5042156994" description="EGF-like domain-containing protein" evidence="3">
    <location>
        <begin position="23"/>
        <end position="1145"/>
    </location>
</feature>
<feature type="region of interest" description="Disordered" evidence="2">
    <location>
        <begin position="29"/>
        <end position="120"/>
    </location>
</feature>
<feature type="region of interest" description="Disordered" evidence="2">
    <location>
        <begin position="670"/>
        <end position="783"/>
    </location>
</feature>
<feature type="compositionally biased region" description="Polar residues" evidence="2">
    <location>
        <begin position="567"/>
        <end position="584"/>
    </location>
</feature>
<organism evidence="5 6">
    <name type="scientific">Acropora cervicornis</name>
    <name type="common">Staghorn coral</name>
    <dbReference type="NCBI Taxonomy" id="6130"/>
    <lineage>
        <taxon>Eukaryota</taxon>
        <taxon>Metazoa</taxon>
        <taxon>Cnidaria</taxon>
        <taxon>Anthozoa</taxon>
        <taxon>Hexacorallia</taxon>
        <taxon>Scleractinia</taxon>
        <taxon>Astrocoeniina</taxon>
        <taxon>Acroporidae</taxon>
        <taxon>Acropora</taxon>
    </lineage>
</organism>
<feature type="compositionally biased region" description="Basic residues" evidence="2">
    <location>
        <begin position="357"/>
        <end position="368"/>
    </location>
</feature>
<keyword evidence="3" id="KW-0732">Signal</keyword>
<feature type="disulfide bond" evidence="1">
    <location>
        <begin position="1031"/>
        <end position="1041"/>
    </location>
</feature>
<dbReference type="PROSITE" id="PS50026">
    <property type="entry name" value="EGF_3"/>
    <property type="match status" value="1"/>
</dbReference>
<feature type="compositionally biased region" description="Low complexity" evidence="2">
    <location>
        <begin position="1103"/>
        <end position="1113"/>
    </location>
</feature>
<keyword evidence="6" id="KW-1185">Reference proteome</keyword>
<evidence type="ECO:0000256" key="3">
    <source>
        <dbReference type="SAM" id="SignalP"/>
    </source>
</evidence>
<feature type="region of interest" description="Disordered" evidence="2">
    <location>
        <begin position="1098"/>
        <end position="1117"/>
    </location>
</feature>
<feature type="region of interest" description="Disordered" evidence="2">
    <location>
        <begin position="264"/>
        <end position="303"/>
    </location>
</feature>